<reference evidence="1 2" key="1">
    <citation type="submission" date="2023-08" db="EMBL/GenBank/DDBJ databases">
        <title>Genomic and mutational analysis of Pseudomonas syringae pv. tagetis EB037 pathogenicity on sunflower.</title>
        <authorList>
            <person name="Maul J.E."/>
        </authorList>
    </citation>
    <scope>NUCLEOTIDE SEQUENCE [LARGE SCALE GENOMIC DNA]</scope>
    <source>
        <strain evidence="1 2">EB037_T1</strain>
    </source>
</reference>
<dbReference type="SUPFAM" id="SSF51735">
    <property type="entry name" value="NAD(P)-binding Rossmann-fold domains"/>
    <property type="match status" value="1"/>
</dbReference>
<sequence length="101" mass="11078">MIRTSQRICLRGFARVSPGNCSCKIRKNHRSHRCRLHKASHCPPCQRGQTRDQVGALAALLLGPEGSFITGSDFLMDGGVTARTGTAIWPRNSYSPLLAAW</sequence>
<protein>
    <submittedName>
        <fullName evidence="1">SDR family oxidoreductase</fullName>
    </submittedName>
</protein>
<dbReference type="RefSeq" id="WP_082427495.1">
    <property type="nucleotide sequence ID" value="NZ_CP092923.1"/>
</dbReference>
<dbReference type="Proteomes" id="UP001610657">
    <property type="component" value="Unassembled WGS sequence"/>
</dbReference>
<dbReference type="Gene3D" id="3.40.50.720">
    <property type="entry name" value="NAD(P)-binding Rossmann-like Domain"/>
    <property type="match status" value="1"/>
</dbReference>
<organism evidence="1 2">
    <name type="scientific">Pseudomonas syringae pv. tagetis</name>
    <dbReference type="NCBI Taxonomy" id="129140"/>
    <lineage>
        <taxon>Bacteria</taxon>
        <taxon>Pseudomonadati</taxon>
        <taxon>Pseudomonadota</taxon>
        <taxon>Gammaproteobacteria</taxon>
        <taxon>Pseudomonadales</taxon>
        <taxon>Pseudomonadaceae</taxon>
        <taxon>Pseudomonas</taxon>
    </lineage>
</organism>
<dbReference type="Pfam" id="PF13561">
    <property type="entry name" value="adh_short_C2"/>
    <property type="match status" value="1"/>
</dbReference>
<comment type="caution">
    <text evidence="1">The sequence shown here is derived from an EMBL/GenBank/DDBJ whole genome shotgun (WGS) entry which is preliminary data.</text>
</comment>
<evidence type="ECO:0000313" key="2">
    <source>
        <dbReference type="Proteomes" id="UP001610657"/>
    </source>
</evidence>
<accession>A0ABW7NLZ3</accession>
<keyword evidence="2" id="KW-1185">Reference proteome</keyword>
<proteinExistence type="predicted"/>
<dbReference type="InterPro" id="IPR002347">
    <property type="entry name" value="SDR_fam"/>
</dbReference>
<dbReference type="EMBL" id="JAVCQK010000005">
    <property type="protein sequence ID" value="MFH7515988.1"/>
    <property type="molecule type" value="Genomic_DNA"/>
</dbReference>
<gene>
    <name evidence="1" type="ORF">RA271_12465</name>
</gene>
<evidence type="ECO:0000313" key="1">
    <source>
        <dbReference type="EMBL" id="MFH7515988.1"/>
    </source>
</evidence>
<dbReference type="GeneID" id="96219086"/>
<dbReference type="InterPro" id="IPR036291">
    <property type="entry name" value="NAD(P)-bd_dom_sf"/>
</dbReference>
<name>A0ABW7NLZ3_9PSED</name>